<dbReference type="AlphaFoldDB" id="A0A409XVN5"/>
<organism evidence="1 2">
    <name type="scientific">Psilocybe cyanescens</name>
    <dbReference type="NCBI Taxonomy" id="93625"/>
    <lineage>
        <taxon>Eukaryota</taxon>
        <taxon>Fungi</taxon>
        <taxon>Dikarya</taxon>
        <taxon>Basidiomycota</taxon>
        <taxon>Agaricomycotina</taxon>
        <taxon>Agaricomycetes</taxon>
        <taxon>Agaricomycetidae</taxon>
        <taxon>Agaricales</taxon>
        <taxon>Agaricineae</taxon>
        <taxon>Strophariaceae</taxon>
        <taxon>Psilocybe</taxon>
    </lineage>
</organism>
<dbReference type="EMBL" id="NHYD01000231">
    <property type="protein sequence ID" value="PPQ94791.1"/>
    <property type="molecule type" value="Genomic_DNA"/>
</dbReference>
<evidence type="ECO:0000313" key="1">
    <source>
        <dbReference type="EMBL" id="PPQ94791.1"/>
    </source>
</evidence>
<proteinExistence type="predicted"/>
<comment type="caution">
    <text evidence="1">The sequence shown here is derived from an EMBL/GenBank/DDBJ whole genome shotgun (WGS) entry which is preliminary data.</text>
</comment>
<keyword evidence="2" id="KW-1185">Reference proteome</keyword>
<gene>
    <name evidence="1" type="ORF">CVT25_008393</name>
</gene>
<protein>
    <submittedName>
        <fullName evidence="1">Uncharacterized protein</fullName>
    </submittedName>
</protein>
<dbReference type="OrthoDB" id="2690792at2759"/>
<reference evidence="1 2" key="1">
    <citation type="journal article" date="2018" name="Evol. Lett.">
        <title>Horizontal gene cluster transfer increased hallucinogenic mushroom diversity.</title>
        <authorList>
            <person name="Reynolds H.T."/>
            <person name="Vijayakumar V."/>
            <person name="Gluck-Thaler E."/>
            <person name="Korotkin H.B."/>
            <person name="Matheny P.B."/>
            <person name="Slot J.C."/>
        </authorList>
    </citation>
    <scope>NUCLEOTIDE SEQUENCE [LARGE SCALE GENOMIC DNA]</scope>
    <source>
        <strain evidence="1 2">2631</strain>
    </source>
</reference>
<sequence>MEPPPPRDNTGLDPLDWSALGFHLLGLYDLWHRLGKPQNCIFWCYHSSFEAADLAWFAAGLATKPCNIQANKFYPELHALRNNTGLPNGVGTEIQKALCKSVRDLTFDCAALLDRAFGGTTLVIHVPGTTRPRSPKQLEYVKADIYFPGHLAREDIRYSEAVSDIVQRFIRDVSLPTIA</sequence>
<name>A0A409XVN5_PSICY</name>
<dbReference type="Proteomes" id="UP000283269">
    <property type="component" value="Unassembled WGS sequence"/>
</dbReference>
<evidence type="ECO:0000313" key="2">
    <source>
        <dbReference type="Proteomes" id="UP000283269"/>
    </source>
</evidence>
<dbReference type="InParanoid" id="A0A409XVN5"/>
<accession>A0A409XVN5</accession>